<keyword evidence="7" id="KW-0378">Hydrolase</keyword>
<dbReference type="RefSeq" id="WP_120030653.1">
    <property type="nucleotide sequence ID" value="NZ_QVMU01000006.1"/>
</dbReference>
<evidence type="ECO:0000256" key="3">
    <source>
        <dbReference type="ARBA" id="ARBA00022989"/>
    </source>
</evidence>
<feature type="domain" description="Peptidase S54 rhomboid" evidence="6">
    <location>
        <begin position="36"/>
        <end position="173"/>
    </location>
</feature>
<dbReference type="AlphaFoldDB" id="A0A3A6QN19"/>
<feature type="transmembrane region" description="Helical" evidence="5">
    <location>
        <begin position="97"/>
        <end position="114"/>
    </location>
</feature>
<dbReference type="InterPro" id="IPR035952">
    <property type="entry name" value="Rhomboid-like_sf"/>
</dbReference>
<dbReference type="PANTHER" id="PTHR43731:SF16">
    <property type="entry name" value="RHOMBOSORTASE"/>
    <property type="match status" value="1"/>
</dbReference>
<reference evidence="7 8" key="1">
    <citation type="submission" date="2018-08" db="EMBL/GenBank/DDBJ databases">
        <title>Vibrio isolated from the Eastern China Marginal Seas.</title>
        <authorList>
            <person name="Li Y."/>
        </authorList>
    </citation>
    <scope>NUCLEOTIDE SEQUENCE [LARGE SCALE GENOMIC DNA]</scope>
    <source>
        <strain evidence="7 8">BEI233</strain>
    </source>
</reference>
<dbReference type="Gene3D" id="1.20.1540.10">
    <property type="entry name" value="Rhomboid-like"/>
    <property type="match status" value="1"/>
</dbReference>
<dbReference type="OrthoDB" id="196054at2"/>
<dbReference type="InterPro" id="IPR022764">
    <property type="entry name" value="Peptidase_S54_rhomboid_dom"/>
</dbReference>
<keyword evidence="3 5" id="KW-1133">Transmembrane helix</keyword>
<evidence type="ECO:0000259" key="6">
    <source>
        <dbReference type="Pfam" id="PF01694"/>
    </source>
</evidence>
<evidence type="ECO:0000256" key="5">
    <source>
        <dbReference type="SAM" id="Phobius"/>
    </source>
</evidence>
<keyword evidence="8" id="KW-1185">Reference proteome</keyword>
<comment type="caution">
    <text evidence="7">The sequence shown here is derived from an EMBL/GenBank/DDBJ whole genome shotgun (WGS) entry which is preliminary data.</text>
</comment>
<dbReference type="NCBIfam" id="TIGR03902">
    <property type="entry name" value="rhom_GG_sort"/>
    <property type="match status" value="1"/>
</dbReference>
<evidence type="ECO:0000256" key="2">
    <source>
        <dbReference type="ARBA" id="ARBA00022692"/>
    </source>
</evidence>
<feature type="transmembrane region" description="Helical" evidence="5">
    <location>
        <begin position="75"/>
        <end position="91"/>
    </location>
</feature>
<dbReference type="EMBL" id="QVMU01000006">
    <property type="protein sequence ID" value="RJX72006.1"/>
    <property type="molecule type" value="Genomic_DNA"/>
</dbReference>
<keyword evidence="2 5" id="KW-0812">Transmembrane</keyword>
<dbReference type="GO" id="GO:0004252">
    <property type="term" value="F:serine-type endopeptidase activity"/>
    <property type="evidence" value="ECO:0007669"/>
    <property type="project" value="InterPro"/>
</dbReference>
<comment type="subcellular location">
    <subcellularLocation>
        <location evidence="1">Membrane</location>
        <topology evidence="1">Multi-pass membrane protein</topology>
    </subcellularLocation>
</comment>
<feature type="transmembrane region" description="Helical" evidence="5">
    <location>
        <begin position="151"/>
        <end position="173"/>
    </location>
</feature>
<organism evidence="7 8">
    <name type="scientific">Vibrio sinensis</name>
    <dbReference type="NCBI Taxonomy" id="2302434"/>
    <lineage>
        <taxon>Bacteria</taxon>
        <taxon>Pseudomonadati</taxon>
        <taxon>Pseudomonadota</taxon>
        <taxon>Gammaproteobacteria</taxon>
        <taxon>Vibrionales</taxon>
        <taxon>Vibrionaceae</taxon>
        <taxon>Vibrio</taxon>
    </lineage>
</organism>
<feature type="transmembrane region" description="Helical" evidence="5">
    <location>
        <begin position="126"/>
        <end position="145"/>
    </location>
</feature>
<dbReference type="EC" id="3.4.21.-" evidence="7"/>
<dbReference type="Pfam" id="PF01694">
    <property type="entry name" value="Rhomboid"/>
    <property type="match status" value="1"/>
</dbReference>
<dbReference type="InterPro" id="IPR023826">
    <property type="entry name" value="Rhom-like_SP_proteobac"/>
</dbReference>
<name>A0A3A6QN19_9VIBR</name>
<protein>
    <submittedName>
        <fullName evidence="7">Rhombosortase</fullName>
        <ecNumber evidence="7">3.4.21.-</ecNumber>
    </submittedName>
</protein>
<keyword evidence="4 5" id="KW-0472">Membrane</keyword>
<accession>A0A3A6QN19</accession>
<evidence type="ECO:0000313" key="7">
    <source>
        <dbReference type="EMBL" id="RJX72006.1"/>
    </source>
</evidence>
<evidence type="ECO:0000256" key="4">
    <source>
        <dbReference type="ARBA" id="ARBA00023136"/>
    </source>
</evidence>
<feature type="transmembrane region" description="Helical" evidence="5">
    <location>
        <begin position="50"/>
        <end position="68"/>
    </location>
</feature>
<dbReference type="GO" id="GO:0016020">
    <property type="term" value="C:membrane"/>
    <property type="evidence" value="ECO:0007669"/>
    <property type="project" value="UniProtKB-SubCell"/>
</dbReference>
<dbReference type="PANTHER" id="PTHR43731">
    <property type="entry name" value="RHOMBOID PROTEASE"/>
    <property type="match status" value="1"/>
</dbReference>
<evidence type="ECO:0000256" key="1">
    <source>
        <dbReference type="ARBA" id="ARBA00004141"/>
    </source>
</evidence>
<dbReference type="SUPFAM" id="SSF144091">
    <property type="entry name" value="Rhomboid-like"/>
    <property type="match status" value="1"/>
</dbReference>
<dbReference type="Proteomes" id="UP000273252">
    <property type="component" value="Unassembled WGS sequence"/>
</dbReference>
<proteinExistence type="predicted"/>
<dbReference type="InterPro" id="IPR050925">
    <property type="entry name" value="Rhomboid_protease_S54"/>
</dbReference>
<evidence type="ECO:0000313" key="8">
    <source>
        <dbReference type="Proteomes" id="UP000273252"/>
    </source>
</evidence>
<sequence length="180" mass="19900">MQLILFLLIISVACFGLQIEPFASWANWHRGLISDGQWWRIVTGNFTHTNYPHLAMNLAGLWIMAFIFRPSARSLALVIFVTSLAIGFANFTTHMTSYVGLSGVLHGIFAYYALNEALNGRRSSWWLVLGLIVKLVWEWTVGPAASTQALIQAHVAIEAHLFGALGGVGLAILSKLKTKF</sequence>
<gene>
    <name evidence="7" type="primary">rrtA</name>
    <name evidence="7" type="ORF">DZ860_09285</name>
</gene>